<dbReference type="Pfam" id="PF08241">
    <property type="entry name" value="Methyltransf_11"/>
    <property type="match status" value="1"/>
</dbReference>
<dbReference type="PANTHER" id="PTHR44942">
    <property type="entry name" value="METHYLTRANSF_11 DOMAIN-CONTAINING PROTEIN"/>
    <property type="match status" value="1"/>
</dbReference>
<dbReference type="SUPFAM" id="SSF53335">
    <property type="entry name" value="S-adenosyl-L-methionine-dependent methyltransferases"/>
    <property type="match status" value="1"/>
</dbReference>
<dbReference type="AlphaFoldDB" id="A0AAN6N281"/>
<dbReference type="PANTHER" id="PTHR44942:SF10">
    <property type="entry name" value="METHYLTRANSFERASE TYPE 11 DOMAIN-CONTAINING PROTEIN"/>
    <property type="match status" value="1"/>
</dbReference>
<dbReference type="InterPro" id="IPR029063">
    <property type="entry name" value="SAM-dependent_MTases_sf"/>
</dbReference>
<feature type="domain" description="Methyltransferase type 11" evidence="1">
    <location>
        <begin position="49"/>
        <end position="146"/>
    </location>
</feature>
<evidence type="ECO:0000259" key="1">
    <source>
        <dbReference type="Pfam" id="PF08241"/>
    </source>
</evidence>
<keyword evidence="3" id="KW-1185">Reference proteome</keyword>
<name>A0AAN6N281_9PEZI</name>
<evidence type="ECO:0000313" key="3">
    <source>
        <dbReference type="Proteomes" id="UP001303473"/>
    </source>
</evidence>
<sequence>MASQEFTFRNFTPSQAAAYSRARSSYPPSVIDYVISQHTKSGGGAGVVVDVGCGPGNATRDLAPHFDMAYGLDPGAGMVATATAESRDVKTKSGKEVLFRVCPAEEIDRVEGLEPGTVDLITAATAAHWFDMPKFWAAAAKALRPGTGTVAIWTRYISSREPRTEKEKKYQDIITRFREDFMAAHATPGNAIARGGYVDLPMPWDEGSHTASLFERDTYIREEREQSEWEQHSQEKEEKKTTLKDLEELMATMSSVNRWRAANPELAGTDKDCVKVLMSQLQAVLGGNEDEEVDIGPLWSRTAIVVMGVKRTDAAAA</sequence>
<dbReference type="InterPro" id="IPR051052">
    <property type="entry name" value="Diverse_substrate_MTase"/>
</dbReference>
<keyword evidence="2" id="KW-0808">Transferase</keyword>
<keyword evidence="2" id="KW-0489">Methyltransferase</keyword>
<evidence type="ECO:0000313" key="2">
    <source>
        <dbReference type="EMBL" id="KAK3937034.1"/>
    </source>
</evidence>
<gene>
    <name evidence="2" type="ORF">QBC46DRAFT_393702</name>
</gene>
<reference evidence="3" key="1">
    <citation type="journal article" date="2023" name="Mol. Phylogenet. Evol.">
        <title>Genome-scale phylogeny and comparative genomics of the fungal order Sordariales.</title>
        <authorList>
            <person name="Hensen N."/>
            <person name="Bonometti L."/>
            <person name="Westerberg I."/>
            <person name="Brannstrom I.O."/>
            <person name="Guillou S."/>
            <person name="Cros-Aarteil S."/>
            <person name="Calhoun S."/>
            <person name="Haridas S."/>
            <person name="Kuo A."/>
            <person name="Mondo S."/>
            <person name="Pangilinan J."/>
            <person name="Riley R."/>
            <person name="LaButti K."/>
            <person name="Andreopoulos B."/>
            <person name="Lipzen A."/>
            <person name="Chen C."/>
            <person name="Yan M."/>
            <person name="Daum C."/>
            <person name="Ng V."/>
            <person name="Clum A."/>
            <person name="Steindorff A."/>
            <person name="Ohm R.A."/>
            <person name="Martin F."/>
            <person name="Silar P."/>
            <person name="Natvig D.O."/>
            <person name="Lalanne C."/>
            <person name="Gautier V."/>
            <person name="Ament-Velasquez S.L."/>
            <person name="Kruys A."/>
            <person name="Hutchinson M.I."/>
            <person name="Powell A.J."/>
            <person name="Barry K."/>
            <person name="Miller A.N."/>
            <person name="Grigoriev I.V."/>
            <person name="Debuchy R."/>
            <person name="Gladieux P."/>
            <person name="Hiltunen Thoren M."/>
            <person name="Johannesson H."/>
        </authorList>
    </citation>
    <scope>NUCLEOTIDE SEQUENCE [LARGE SCALE GENOMIC DNA]</scope>
    <source>
        <strain evidence="3">CBS 340.73</strain>
    </source>
</reference>
<proteinExistence type="predicted"/>
<dbReference type="GO" id="GO:0032259">
    <property type="term" value="P:methylation"/>
    <property type="evidence" value="ECO:0007669"/>
    <property type="project" value="UniProtKB-KW"/>
</dbReference>
<organism evidence="2 3">
    <name type="scientific">Diplogelasinospora grovesii</name>
    <dbReference type="NCBI Taxonomy" id="303347"/>
    <lineage>
        <taxon>Eukaryota</taxon>
        <taxon>Fungi</taxon>
        <taxon>Dikarya</taxon>
        <taxon>Ascomycota</taxon>
        <taxon>Pezizomycotina</taxon>
        <taxon>Sordariomycetes</taxon>
        <taxon>Sordariomycetidae</taxon>
        <taxon>Sordariales</taxon>
        <taxon>Diplogelasinosporaceae</taxon>
        <taxon>Diplogelasinospora</taxon>
    </lineage>
</organism>
<dbReference type="GO" id="GO:0008757">
    <property type="term" value="F:S-adenosylmethionine-dependent methyltransferase activity"/>
    <property type="evidence" value="ECO:0007669"/>
    <property type="project" value="InterPro"/>
</dbReference>
<dbReference type="Gene3D" id="3.40.50.150">
    <property type="entry name" value="Vaccinia Virus protein VP39"/>
    <property type="match status" value="1"/>
</dbReference>
<protein>
    <submittedName>
        <fullName evidence="2">S-adenosyl-L-methionine-dependent methyltransferase</fullName>
    </submittedName>
</protein>
<dbReference type="InterPro" id="IPR013216">
    <property type="entry name" value="Methyltransf_11"/>
</dbReference>
<comment type="caution">
    <text evidence="2">The sequence shown here is derived from an EMBL/GenBank/DDBJ whole genome shotgun (WGS) entry which is preliminary data.</text>
</comment>
<dbReference type="EMBL" id="MU853865">
    <property type="protein sequence ID" value="KAK3937034.1"/>
    <property type="molecule type" value="Genomic_DNA"/>
</dbReference>
<dbReference type="Proteomes" id="UP001303473">
    <property type="component" value="Unassembled WGS sequence"/>
</dbReference>
<accession>A0AAN6N281</accession>